<dbReference type="Proteomes" id="UP000030751">
    <property type="component" value="Unassembled WGS sequence"/>
</dbReference>
<sequence>MCIRATSKQAELASSTSSTEESQTLPASCHINHFWNMCRKYVRKGICGHQLGVATWVPEDVEDCRQARRQQRSSGGRLRRCSPPQSTSITTVHDTACNRPECYIEYVLLRIGWVCHNCGGQNGPGYEYCEVMLADPYHPHDPDLYSRCGHGVCRNCTPPPRRGRR</sequence>
<evidence type="ECO:0000313" key="1">
    <source>
        <dbReference type="EMBL" id="EXA53694.1"/>
    </source>
</evidence>
<dbReference type="AlphaFoldDB" id="W9Q825"/>
<protein>
    <submittedName>
        <fullName evidence="1">Uncharacterized protein</fullName>
    </submittedName>
</protein>
<dbReference type="HOGENOM" id="CLU_136897_0_0_1"/>
<gene>
    <name evidence="1" type="ORF">FOVG_01428</name>
</gene>
<name>W9Q825_FUSOX</name>
<organism evidence="1">
    <name type="scientific">Fusarium oxysporum f. sp. pisi HDV247</name>
    <dbReference type="NCBI Taxonomy" id="1080344"/>
    <lineage>
        <taxon>Eukaryota</taxon>
        <taxon>Fungi</taxon>
        <taxon>Dikarya</taxon>
        <taxon>Ascomycota</taxon>
        <taxon>Pezizomycotina</taxon>
        <taxon>Sordariomycetes</taxon>
        <taxon>Hypocreomycetidae</taxon>
        <taxon>Hypocreales</taxon>
        <taxon>Nectriaceae</taxon>
        <taxon>Fusarium</taxon>
        <taxon>Fusarium oxysporum species complex</taxon>
    </lineage>
</organism>
<dbReference type="EMBL" id="JH650968">
    <property type="protein sequence ID" value="EXA53694.1"/>
    <property type="molecule type" value="Genomic_DNA"/>
</dbReference>
<reference evidence="1" key="1">
    <citation type="submission" date="2011-10" db="EMBL/GenBank/DDBJ databases">
        <title>The Genome Sequence of Fusarium oxysporum HDV247.</title>
        <authorList>
            <consortium name="The Broad Institute Genome Sequencing Platform"/>
            <person name="Ma L.-J."/>
            <person name="Gale L.R."/>
            <person name="Schwartz D.C."/>
            <person name="Zhou S."/>
            <person name="Corby-Kistler H."/>
            <person name="Young S.K."/>
            <person name="Zeng Q."/>
            <person name="Gargeya S."/>
            <person name="Fitzgerald M."/>
            <person name="Haas B."/>
            <person name="Abouelleil A."/>
            <person name="Alvarado L."/>
            <person name="Arachchi H.M."/>
            <person name="Berlin A."/>
            <person name="Brown A."/>
            <person name="Chapman S.B."/>
            <person name="Chen Z."/>
            <person name="Dunbar C."/>
            <person name="Freedman E."/>
            <person name="Gearin G."/>
            <person name="Goldberg J."/>
            <person name="Griggs A."/>
            <person name="Gujja S."/>
            <person name="Heiman D."/>
            <person name="Howarth C."/>
            <person name="Larson L."/>
            <person name="Lui A."/>
            <person name="MacDonald P.J.P."/>
            <person name="Montmayeur A."/>
            <person name="Murphy C."/>
            <person name="Neiman D."/>
            <person name="Pearson M."/>
            <person name="Priest M."/>
            <person name="Roberts A."/>
            <person name="Saif S."/>
            <person name="Shea T."/>
            <person name="Shenoy N."/>
            <person name="Sisk P."/>
            <person name="Stolte C."/>
            <person name="Sykes S."/>
            <person name="Wortman J."/>
            <person name="Nusbaum C."/>
            <person name="Birren B."/>
        </authorList>
    </citation>
    <scope>NUCLEOTIDE SEQUENCE [LARGE SCALE GENOMIC DNA]</scope>
    <source>
        <strain evidence="1">HDV247</strain>
    </source>
</reference>
<proteinExistence type="predicted"/>
<accession>W9Q825</accession>
<reference evidence="1" key="2">
    <citation type="submission" date="2012-05" db="EMBL/GenBank/DDBJ databases">
        <title>Annotation of the Genome Sequence of Fusarium oxysporum HDV247.</title>
        <authorList>
            <consortium name="The Broad Institute Genomics Platform"/>
            <person name="Ma L.-J."/>
            <person name="Corby-Kistler H."/>
            <person name="Broz K."/>
            <person name="Gale L.R."/>
            <person name="Jonkers W."/>
            <person name="O'Donnell K."/>
            <person name="Ploetz R."/>
            <person name="Steinberg C."/>
            <person name="Schwartz D.C."/>
            <person name="VanEtten H."/>
            <person name="Zhou S."/>
            <person name="Young S.K."/>
            <person name="Zeng Q."/>
            <person name="Gargeya S."/>
            <person name="Fitzgerald M."/>
            <person name="Abouelleil A."/>
            <person name="Alvarado L."/>
            <person name="Chapman S.B."/>
            <person name="Gainer-Dewar J."/>
            <person name="Goldberg J."/>
            <person name="Griggs A."/>
            <person name="Gujja S."/>
            <person name="Hansen M."/>
            <person name="Howarth C."/>
            <person name="Imamovic A."/>
            <person name="Ireland A."/>
            <person name="Larimer J."/>
            <person name="McCowan C."/>
            <person name="Murphy C."/>
            <person name="Pearson M."/>
            <person name="Poon T.W."/>
            <person name="Priest M."/>
            <person name="Roberts A."/>
            <person name="Saif S."/>
            <person name="Shea T."/>
            <person name="Sykes S."/>
            <person name="Wortman J."/>
            <person name="Nusbaum C."/>
            <person name="Birren B."/>
        </authorList>
    </citation>
    <scope>NUCLEOTIDE SEQUENCE</scope>
    <source>
        <strain evidence="1">HDV247</strain>
    </source>
</reference>